<feature type="non-terminal residue" evidence="6">
    <location>
        <position position="329"/>
    </location>
</feature>
<dbReference type="InterPro" id="IPR036168">
    <property type="entry name" value="AP2_Mu_C_sf"/>
</dbReference>
<keyword evidence="7" id="KW-1185">Reference proteome</keyword>
<dbReference type="InterPro" id="IPR018240">
    <property type="entry name" value="Clathrin_mu_CS"/>
</dbReference>
<accession>A0ABD2PNA4</accession>
<dbReference type="AlphaFoldDB" id="A0ABD2PNA4"/>
<evidence type="ECO:0000313" key="6">
    <source>
        <dbReference type="EMBL" id="KAL3308993.1"/>
    </source>
</evidence>
<dbReference type="GO" id="GO:0012505">
    <property type="term" value="C:endomembrane system"/>
    <property type="evidence" value="ECO:0007669"/>
    <property type="project" value="UniProtKB-SubCell"/>
</dbReference>
<dbReference type="Gene3D" id="2.60.40.1170">
    <property type="entry name" value="Mu homology domain, subdomain B"/>
    <property type="match status" value="1"/>
</dbReference>
<dbReference type="Gene3D" id="3.30.450.60">
    <property type="match status" value="1"/>
</dbReference>
<evidence type="ECO:0000256" key="4">
    <source>
        <dbReference type="ARBA" id="ARBA00023136"/>
    </source>
</evidence>
<keyword evidence="2" id="KW-0813">Transport</keyword>
<sequence length="329" mass="37185">VGSANDLLPVIETPDYFLINILKNKVFYVAVCVGEGSVEFKKFIDLVPPFLVIEFLHSFEEVLISYFGNSSESTIKDNIVLVYEILDEMLDNGFPFTTEPTILKELIKPPNLFRSIASAVTKTSKNFGEVLPSSQLTNIRWRPDGIKYTTNEAYLDNPRLFEDVNLHHCVRYNRWERERVLSFIPPDGSFRLFTYQVHNIGSMNMPISVKHNLVLREQNSRIELLVTPKSTAGKPLEKVLVKVQFPPEVVNTNVVPTLGKCSFDTGAHTLSWDIPRIENLKQASLRGNASLIPGSEEKLSFAPLISVQFSVSQFTTSGVKVRRLDMFGE</sequence>
<evidence type="ECO:0000256" key="3">
    <source>
        <dbReference type="ARBA" id="ARBA00022927"/>
    </source>
</evidence>
<dbReference type="Pfam" id="PF00928">
    <property type="entry name" value="Adap_comp_sub"/>
    <property type="match status" value="1"/>
</dbReference>
<protein>
    <submittedName>
        <fullName evidence="6">AP-3 complex subunit mu-2</fullName>
    </submittedName>
</protein>
<organism evidence="6 7">
    <name type="scientific">Cichlidogyrus casuarinus</name>
    <dbReference type="NCBI Taxonomy" id="1844966"/>
    <lineage>
        <taxon>Eukaryota</taxon>
        <taxon>Metazoa</taxon>
        <taxon>Spiralia</taxon>
        <taxon>Lophotrochozoa</taxon>
        <taxon>Platyhelminthes</taxon>
        <taxon>Monogenea</taxon>
        <taxon>Monopisthocotylea</taxon>
        <taxon>Dactylogyridea</taxon>
        <taxon>Ancyrocephalidae</taxon>
        <taxon>Cichlidogyrus</taxon>
    </lineage>
</organism>
<evidence type="ECO:0000313" key="7">
    <source>
        <dbReference type="Proteomes" id="UP001626550"/>
    </source>
</evidence>
<dbReference type="Proteomes" id="UP001626550">
    <property type="component" value="Unassembled WGS sequence"/>
</dbReference>
<comment type="subcellular location">
    <subcellularLocation>
        <location evidence="1">Endomembrane system</location>
    </subcellularLocation>
</comment>
<dbReference type="SUPFAM" id="SSF64356">
    <property type="entry name" value="SNARE-like"/>
    <property type="match status" value="1"/>
</dbReference>
<proteinExistence type="predicted"/>
<comment type="caution">
    <text evidence="6">The sequence shown here is derived from an EMBL/GenBank/DDBJ whole genome shotgun (WGS) entry which is preliminary data.</text>
</comment>
<dbReference type="PRINTS" id="PR00314">
    <property type="entry name" value="CLATHRINADPT"/>
</dbReference>
<dbReference type="EMBL" id="JBJKFK010004434">
    <property type="protein sequence ID" value="KAL3308993.1"/>
    <property type="molecule type" value="Genomic_DNA"/>
</dbReference>
<dbReference type="InterPro" id="IPR028565">
    <property type="entry name" value="MHD"/>
</dbReference>
<keyword evidence="3" id="KW-0653">Protein transport</keyword>
<dbReference type="InterPro" id="IPR001392">
    <property type="entry name" value="Clathrin_mu"/>
</dbReference>
<dbReference type="InterPro" id="IPR011012">
    <property type="entry name" value="Longin-like_dom_sf"/>
</dbReference>
<dbReference type="InterPro" id="IPR050431">
    <property type="entry name" value="Adaptor_comp_med_subunit"/>
</dbReference>
<feature type="non-terminal residue" evidence="6">
    <location>
        <position position="1"/>
    </location>
</feature>
<dbReference type="PROSITE" id="PS00991">
    <property type="entry name" value="CLAT_ADAPTOR_M_2"/>
    <property type="match status" value="1"/>
</dbReference>
<gene>
    <name evidence="6" type="primary">AP3M2</name>
    <name evidence="6" type="ORF">Ciccas_012465</name>
</gene>
<dbReference type="PANTHER" id="PTHR10529">
    <property type="entry name" value="AP COMPLEX SUBUNIT MU"/>
    <property type="match status" value="1"/>
</dbReference>
<evidence type="ECO:0000256" key="1">
    <source>
        <dbReference type="ARBA" id="ARBA00004308"/>
    </source>
</evidence>
<keyword evidence="4" id="KW-0472">Membrane</keyword>
<reference evidence="6 7" key="1">
    <citation type="submission" date="2024-11" db="EMBL/GenBank/DDBJ databases">
        <title>Adaptive evolution of stress response genes in parasites aligns with host niche diversity.</title>
        <authorList>
            <person name="Hahn C."/>
            <person name="Resl P."/>
        </authorList>
    </citation>
    <scope>NUCLEOTIDE SEQUENCE [LARGE SCALE GENOMIC DNA]</scope>
    <source>
        <strain evidence="6">EGGRZ-B1_66</strain>
        <tissue evidence="6">Body</tissue>
    </source>
</reference>
<dbReference type="PIRSF" id="PIRSF005992">
    <property type="entry name" value="Clathrin_mu"/>
    <property type="match status" value="1"/>
</dbReference>
<dbReference type="SUPFAM" id="SSF49447">
    <property type="entry name" value="Second domain of Mu2 adaptin subunit (ap50) of ap2 adaptor"/>
    <property type="match status" value="1"/>
</dbReference>
<evidence type="ECO:0000256" key="2">
    <source>
        <dbReference type="ARBA" id="ARBA00022448"/>
    </source>
</evidence>
<feature type="domain" description="MHD" evidence="5">
    <location>
        <begin position="99"/>
        <end position="329"/>
    </location>
</feature>
<dbReference type="PROSITE" id="PS51072">
    <property type="entry name" value="MHD"/>
    <property type="match status" value="1"/>
</dbReference>
<evidence type="ECO:0000259" key="5">
    <source>
        <dbReference type="PROSITE" id="PS51072"/>
    </source>
</evidence>
<dbReference type="GO" id="GO:0015031">
    <property type="term" value="P:protein transport"/>
    <property type="evidence" value="ECO:0007669"/>
    <property type="project" value="UniProtKB-KW"/>
</dbReference>
<name>A0ABD2PNA4_9PLAT</name>
<dbReference type="CDD" id="cd14837">
    <property type="entry name" value="AP3_Mu_N"/>
    <property type="match status" value="1"/>
</dbReference>